<evidence type="ECO:0000313" key="1">
    <source>
        <dbReference type="EMBL" id="KAB2935338.1"/>
    </source>
</evidence>
<proteinExistence type="predicted"/>
<organism evidence="1 2">
    <name type="scientific">Leptonema illini</name>
    <dbReference type="NCBI Taxonomy" id="183"/>
    <lineage>
        <taxon>Bacteria</taxon>
        <taxon>Pseudomonadati</taxon>
        <taxon>Spirochaetota</taxon>
        <taxon>Spirochaetia</taxon>
        <taxon>Leptospirales</taxon>
        <taxon>Leptospiraceae</taxon>
        <taxon>Leptonema</taxon>
    </lineage>
</organism>
<gene>
    <name evidence="1" type="ORF">F9K24_01015</name>
</gene>
<protein>
    <submittedName>
        <fullName evidence="1">Uncharacterized protein</fullName>
    </submittedName>
</protein>
<reference evidence="1 2" key="1">
    <citation type="submission" date="2019-10" db="EMBL/GenBank/DDBJ databases">
        <title>Extracellular Electron Transfer in a Candidatus Methanoperedens spp. Enrichment Culture.</title>
        <authorList>
            <person name="Berger S."/>
            <person name="Rangel Shaw D."/>
            <person name="Berben T."/>
            <person name="In 'T Zandt M."/>
            <person name="Frank J."/>
            <person name="Reimann J."/>
            <person name="Jetten M.S.M."/>
            <person name="Welte C.U."/>
        </authorList>
    </citation>
    <scope>NUCLEOTIDE SEQUENCE [LARGE SCALE GENOMIC DNA]</scope>
    <source>
        <strain evidence="1">SB12</strain>
    </source>
</reference>
<dbReference type="AlphaFoldDB" id="A0A833H524"/>
<comment type="caution">
    <text evidence="1">The sequence shown here is derived from an EMBL/GenBank/DDBJ whole genome shotgun (WGS) entry which is preliminary data.</text>
</comment>
<name>A0A833H524_9LEPT</name>
<dbReference type="Proteomes" id="UP000460298">
    <property type="component" value="Unassembled WGS sequence"/>
</dbReference>
<accession>A0A833H524</accession>
<dbReference type="EMBL" id="WBUI01000001">
    <property type="protein sequence ID" value="KAB2935338.1"/>
    <property type="molecule type" value="Genomic_DNA"/>
</dbReference>
<evidence type="ECO:0000313" key="2">
    <source>
        <dbReference type="Proteomes" id="UP000460298"/>
    </source>
</evidence>
<sequence length="133" mass="14778">MSWDISVLKAPAEIKSVEQFPADFVLEKLGPRNQLITQILGVLPETDFSDPTWGIYSGSGFSLEFNMGNDEISDGFMIHVRGGGDAPLAIQKVLTSLNLRAIDCSTGEFFTLEESSETFKQWQAFRDKVIGRE</sequence>